<evidence type="ECO:0000256" key="1">
    <source>
        <dbReference type="ARBA" id="ARBA00001798"/>
    </source>
</evidence>
<keyword evidence="17" id="KW-1185">Reference proteome</keyword>
<dbReference type="GO" id="GO:0008270">
    <property type="term" value="F:zinc ion binding"/>
    <property type="evidence" value="ECO:0007669"/>
    <property type="project" value="UniProtKB-KW"/>
</dbReference>
<dbReference type="SMART" id="SM00647">
    <property type="entry name" value="IBR"/>
    <property type="match status" value="1"/>
</dbReference>
<evidence type="ECO:0000256" key="10">
    <source>
        <dbReference type="ARBA" id="ARBA00022771"/>
    </source>
</evidence>
<comment type="caution">
    <text evidence="16">The sequence shown here is derived from an EMBL/GenBank/DDBJ whole genome shotgun (WGS) entry which is preliminary data.</text>
</comment>
<comment type="similarity">
    <text evidence="5">Belongs to the RBR family. Ariadne subfamily.</text>
</comment>
<evidence type="ECO:0000313" key="17">
    <source>
        <dbReference type="Proteomes" id="UP000289340"/>
    </source>
</evidence>
<dbReference type="PROSITE" id="PS51873">
    <property type="entry name" value="TRIAD"/>
    <property type="match status" value="1"/>
</dbReference>
<evidence type="ECO:0000256" key="13">
    <source>
        <dbReference type="PROSITE-ProRule" id="PRU00175"/>
    </source>
</evidence>
<dbReference type="InterPro" id="IPR031127">
    <property type="entry name" value="E3_UB_ligase_RBR"/>
</dbReference>
<dbReference type="CDD" id="cd22582">
    <property type="entry name" value="BRcat_RBR_unk"/>
    <property type="match status" value="1"/>
</dbReference>
<dbReference type="SUPFAM" id="SSF57850">
    <property type="entry name" value="RING/U-box"/>
    <property type="match status" value="2"/>
</dbReference>
<dbReference type="PROSITE" id="PS00518">
    <property type="entry name" value="ZF_RING_1"/>
    <property type="match status" value="1"/>
</dbReference>
<keyword evidence="12" id="KW-0862">Zinc</keyword>
<evidence type="ECO:0000256" key="8">
    <source>
        <dbReference type="ARBA" id="ARBA00022723"/>
    </source>
</evidence>
<comment type="catalytic activity">
    <reaction evidence="1">
        <text>[E2 ubiquitin-conjugating enzyme]-S-ubiquitinyl-L-cysteine + [acceptor protein]-L-lysine = [E2 ubiquitin-conjugating enzyme]-L-cysteine + [acceptor protein]-N(6)-ubiquitinyl-L-lysine.</text>
        <dbReference type="EC" id="2.3.2.31"/>
    </reaction>
</comment>
<sequence>MVLLLSLVTSKTHHALSLRERFAAIVSNFTTSLSAAPSDSPCHHGARRRMVINSSTATLTDGDEKKKFPLLCHHDHDNETNKSDQSSKFFCGICLDDKPVSDMFKVGKCEHSFCTHCISKHVATQMHQNILVVMCPNPKCSMELKPEYLHAILPREVLVRWKCAMFESLIVESEKTYYYCPFKDCSVLLVKNGGEVVTGAECPSCHRLFCAQCKVPWHEKMSCNEFQELQRKIKKLDEMSPVHELDVNTLLAGADAASVAFV</sequence>
<keyword evidence="11" id="KW-0833">Ubl conjugation pathway</keyword>
<evidence type="ECO:0000256" key="5">
    <source>
        <dbReference type="ARBA" id="ARBA00005884"/>
    </source>
</evidence>
<evidence type="ECO:0000256" key="3">
    <source>
        <dbReference type="ARBA" id="ARBA00003976"/>
    </source>
</evidence>
<organism evidence="16 17">
    <name type="scientific">Glycine soja</name>
    <name type="common">Wild soybean</name>
    <dbReference type="NCBI Taxonomy" id="3848"/>
    <lineage>
        <taxon>Eukaryota</taxon>
        <taxon>Viridiplantae</taxon>
        <taxon>Streptophyta</taxon>
        <taxon>Embryophyta</taxon>
        <taxon>Tracheophyta</taxon>
        <taxon>Spermatophyta</taxon>
        <taxon>Magnoliopsida</taxon>
        <taxon>eudicotyledons</taxon>
        <taxon>Gunneridae</taxon>
        <taxon>Pentapetalae</taxon>
        <taxon>rosids</taxon>
        <taxon>fabids</taxon>
        <taxon>Fabales</taxon>
        <taxon>Fabaceae</taxon>
        <taxon>Papilionoideae</taxon>
        <taxon>50 kb inversion clade</taxon>
        <taxon>NPAAA clade</taxon>
        <taxon>indigoferoid/millettioid clade</taxon>
        <taxon>Phaseoleae</taxon>
        <taxon>Glycine</taxon>
        <taxon>Glycine subgen. Soja</taxon>
    </lineage>
</organism>
<dbReference type="EC" id="2.3.2.31" evidence="6"/>
<evidence type="ECO:0000259" key="14">
    <source>
        <dbReference type="PROSITE" id="PS50089"/>
    </source>
</evidence>
<reference evidence="16 17" key="1">
    <citation type="submission" date="2018-09" db="EMBL/GenBank/DDBJ databases">
        <title>A high-quality reference genome of wild soybean provides a powerful tool to mine soybean genomes.</title>
        <authorList>
            <person name="Xie M."/>
            <person name="Chung C.Y.L."/>
            <person name="Li M.-W."/>
            <person name="Wong F.-L."/>
            <person name="Chan T.-F."/>
            <person name="Lam H.-M."/>
        </authorList>
    </citation>
    <scope>NUCLEOTIDE SEQUENCE [LARGE SCALE GENOMIC DNA]</scope>
    <source>
        <strain evidence="17">cv. W05</strain>
        <tissue evidence="16">Hypocotyl of etiolated seedlings</tissue>
    </source>
</reference>
<evidence type="ECO:0000313" key="16">
    <source>
        <dbReference type="EMBL" id="RZB50954.1"/>
    </source>
</evidence>
<dbReference type="InterPro" id="IPR001841">
    <property type="entry name" value="Znf_RING"/>
</dbReference>
<comment type="cofactor">
    <cofactor evidence="2">
        <name>Zn(2+)</name>
        <dbReference type="ChEBI" id="CHEBI:29105"/>
    </cofactor>
</comment>
<evidence type="ECO:0000256" key="12">
    <source>
        <dbReference type="ARBA" id="ARBA00022833"/>
    </source>
</evidence>
<comment type="function">
    <text evidence="3">Might act as an E3 ubiquitin-protein ligase, or as part of E3 complex, which accepts ubiquitin from specific E2 ubiquitin-conjugating enzymes and then transfers it to substrates.</text>
</comment>
<dbReference type="GO" id="GO:0061630">
    <property type="term" value="F:ubiquitin protein ligase activity"/>
    <property type="evidence" value="ECO:0007669"/>
    <property type="project" value="UniProtKB-EC"/>
</dbReference>
<dbReference type="AlphaFoldDB" id="A0A445FPZ7"/>
<dbReference type="Gene3D" id="3.30.40.10">
    <property type="entry name" value="Zinc/RING finger domain, C3HC4 (zinc finger)"/>
    <property type="match status" value="1"/>
</dbReference>
<accession>A0A445FPZ7</accession>
<dbReference type="InterPro" id="IPR002867">
    <property type="entry name" value="IBR_dom"/>
</dbReference>
<feature type="domain" description="RING-type" evidence="15">
    <location>
        <begin position="87"/>
        <end position="262"/>
    </location>
</feature>
<evidence type="ECO:0000256" key="9">
    <source>
        <dbReference type="ARBA" id="ARBA00022737"/>
    </source>
</evidence>
<evidence type="ECO:0000256" key="7">
    <source>
        <dbReference type="ARBA" id="ARBA00022679"/>
    </source>
</evidence>
<dbReference type="Proteomes" id="UP000289340">
    <property type="component" value="Chromosome 18"/>
</dbReference>
<dbReference type="PROSITE" id="PS50089">
    <property type="entry name" value="ZF_RING_2"/>
    <property type="match status" value="1"/>
</dbReference>
<dbReference type="PANTHER" id="PTHR11685">
    <property type="entry name" value="RBR FAMILY RING FINGER AND IBR DOMAIN-CONTAINING"/>
    <property type="match status" value="1"/>
</dbReference>
<keyword evidence="10 13" id="KW-0863">Zinc-finger</keyword>
<comment type="pathway">
    <text evidence="4">Protein modification; protein ubiquitination.</text>
</comment>
<protein>
    <recommendedName>
        <fullName evidence="6">RBR-type E3 ubiquitin transferase</fullName>
        <ecNumber evidence="6">2.3.2.31</ecNumber>
    </recommendedName>
</protein>
<name>A0A445FPZ7_GLYSO</name>
<gene>
    <name evidence="16" type="ORF">D0Y65_047701</name>
</gene>
<dbReference type="InterPro" id="IPR013083">
    <property type="entry name" value="Znf_RING/FYVE/PHD"/>
</dbReference>
<dbReference type="FunFam" id="3.30.40.10:FF:000230">
    <property type="entry name" value="RBR-type E3 ubiquitin transferase"/>
    <property type="match status" value="1"/>
</dbReference>
<evidence type="ECO:0000256" key="11">
    <source>
        <dbReference type="ARBA" id="ARBA00022786"/>
    </source>
</evidence>
<dbReference type="GO" id="GO:0016567">
    <property type="term" value="P:protein ubiquitination"/>
    <property type="evidence" value="ECO:0007669"/>
    <property type="project" value="UniProtKB-UniPathway"/>
</dbReference>
<evidence type="ECO:0000256" key="4">
    <source>
        <dbReference type="ARBA" id="ARBA00004906"/>
    </source>
</evidence>
<evidence type="ECO:0000259" key="15">
    <source>
        <dbReference type="PROSITE" id="PS51873"/>
    </source>
</evidence>
<dbReference type="Pfam" id="PF01485">
    <property type="entry name" value="IBR"/>
    <property type="match status" value="1"/>
</dbReference>
<dbReference type="InterPro" id="IPR017907">
    <property type="entry name" value="Znf_RING_CS"/>
</dbReference>
<keyword evidence="7" id="KW-0808">Transferase</keyword>
<feature type="domain" description="RING-type" evidence="14">
    <location>
        <begin position="91"/>
        <end position="139"/>
    </location>
</feature>
<evidence type="ECO:0000256" key="6">
    <source>
        <dbReference type="ARBA" id="ARBA00012251"/>
    </source>
</evidence>
<dbReference type="InterPro" id="IPR044066">
    <property type="entry name" value="TRIAD_supradom"/>
</dbReference>
<dbReference type="EMBL" id="QZWG01000018">
    <property type="protein sequence ID" value="RZB50954.1"/>
    <property type="molecule type" value="Genomic_DNA"/>
</dbReference>
<keyword evidence="8" id="KW-0479">Metal-binding</keyword>
<dbReference type="UniPathway" id="UPA00143"/>
<keyword evidence="9" id="KW-0677">Repeat</keyword>
<proteinExistence type="inferred from homology"/>
<evidence type="ECO:0000256" key="2">
    <source>
        <dbReference type="ARBA" id="ARBA00001947"/>
    </source>
</evidence>